<dbReference type="PIRSF" id="PIRSF000138">
    <property type="entry name" value="Al-hdrx_acd_dh"/>
    <property type="match status" value="1"/>
</dbReference>
<comment type="catalytic activity">
    <reaction evidence="11">
        <text>2-hydroxyhexanoate + O2 = 2-oxohexanoate + H2O2</text>
        <dbReference type="Rhea" id="RHEA:69372"/>
        <dbReference type="ChEBI" id="CHEBI:15379"/>
        <dbReference type="ChEBI" id="CHEBI:16240"/>
        <dbReference type="ChEBI" id="CHEBI:35177"/>
        <dbReference type="ChEBI" id="CHEBI:133738"/>
    </reaction>
    <physiologicalReaction direction="left-to-right" evidence="11">
        <dbReference type="Rhea" id="RHEA:69373"/>
    </physiologicalReaction>
</comment>
<dbReference type="GO" id="GO:0003973">
    <property type="term" value="F:(S)-2-hydroxy-acid oxidase activity"/>
    <property type="evidence" value="ECO:0007669"/>
    <property type="project" value="UniProtKB-EC"/>
</dbReference>
<proteinExistence type="inferred from homology"/>
<dbReference type="GO" id="GO:0010181">
    <property type="term" value="F:FMN binding"/>
    <property type="evidence" value="ECO:0007669"/>
    <property type="project" value="InterPro"/>
</dbReference>
<dbReference type="Gramene" id="PGSC0003DMT400058950">
    <property type="protein sequence ID" value="PGSC0003DMT400058950"/>
    <property type="gene ID" value="PGSC0003DMG402022901"/>
</dbReference>
<feature type="binding site" evidence="13">
    <location>
        <position position="234"/>
    </location>
    <ligand>
        <name>FMN</name>
        <dbReference type="ChEBI" id="CHEBI:58210"/>
    </ligand>
</feature>
<evidence type="ECO:0000313" key="16">
    <source>
        <dbReference type="Proteomes" id="UP000011115"/>
    </source>
</evidence>
<keyword evidence="5 13" id="KW-0288">FMN</keyword>
<dbReference type="eggNOG" id="KOG0538">
    <property type="taxonomic scope" value="Eukaryota"/>
</dbReference>
<dbReference type="SUPFAM" id="SSF51395">
    <property type="entry name" value="FMN-linked oxidoreductases"/>
    <property type="match status" value="1"/>
</dbReference>
<dbReference type="EC" id="1.1.3.15" evidence="3"/>
<dbReference type="Gene3D" id="3.20.20.70">
    <property type="entry name" value="Aldolase class I"/>
    <property type="match status" value="1"/>
</dbReference>
<organism evidence="15 16">
    <name type="scientific">Solanum tuberosum</name>
    <name type="common">Potato</name>
    <dbReference type="NCBI Taxonomy" id="4113"/>
    <lineage>
        <taxon>Eukaryota</taxon>
        <taxon>Viridiplantae</taxon>
        <taxon>Streptophyta</taxon>
        <taxon>Embryophyta</taxon>
        <taxon>Tracheophyta</taxon>
        <taxon>Spermatophyta</taxon>
        <taxon>Magnoliopsida</taxon>
        <taxon>eudicotyledons</taxon>
        <taxon>Gunneridae</taxon>
        <taxon>Pentapetalae</taxon>
        <taxon>asterids</taxon>
        <taxon>lamiids</taxon>
        <taxon>Solanales</taxon>
        <taxon>Solanaceae</taxon>
        <taxon>Solanoideae</taxon>
        <taxon>Solaneae</taxon>
        <taxon>Solanum</taxon>
    </lineage>
</organism>
<dbReference type="PANTHER" id="PTHR10578">
    <property type="entry name" value="S -2-HYDROXY-ACID OXIDASE-RELATED"/>
    <property type="match status" value="1"/>
</dbReference>
<evidence type="ECO:0000256" key="1">
    <source>
        <dbReference type="ARBA" id="ARBA00001917"/>
    </source>
</evidence>
<dbReference type="GO" id="GO:0050665">
    <property type="term" value="P:hydrogen peroxide biosynthetic process"/>
    <property type="evidence" value="ECO:0007669"/>
    <property type="project" value="UniProtKB-ARBA"/>
</dbReference>
<dbReference type="GO" id="GO:0005777">
    <property type="term" value="C:peroxisome"/>
    <property type="evidence" value="ECO:0007669"/>
    <property type="project" value="UniProtKB-SubCell"/>
</dbReference>
<feature type="binding site" evidence="13">
    <location>
        <begin position="290"/>
        <end position="291"/>
    </location>
    <ligand>
        <name>FMN</name>
        <dbReference type="ChEBI" id="CHEBI:58210"/>
    </ligand>
</feature>
<evidence type="ECO:0000259" key="14">
    <source>
        <dbReference type="PROSITE" id="PS51349"/>
    </source>
</evidence>
<dbReference type="PROSITE" id="PS51349">
    <property type="entry name" value="FMN_HYDROXY_ACID_DH_2"/>
    <property type="match status" value="1"/>
</dbReference>
<keyword evidence="7" id="KW-0576">Peroxisome</keyword>
<feature type="binding site" evidence="13">
    <location>
        <position position="118"/>
    </location>
    <ligand>
        <name>FMN</name>
        <dbReference type="ChEBI" id="CHEBI:58210"/>
    </ligand>
</feature>
<dbReference type="CDD" id="cd02809">
    <property type="entry name" value="alpha_hydroxyacid_oxid_FMN"/>
    <property type="match status" value="1"/>
</dbReference>
<feature type="active site" description="Proton acceptor" evidence="12">
    <location>
        <position position="236"/>
    </location>
</feature>
<evidence type="ECO:0000313" key="15">
    <source>
        <dbReference type="EnsemblPlants" id="PGSC0003DMT400058950"/>
    </source>
</evidence>
<feature type="binding site" evidence="13">
    <location>
        <position position="239"/>
    </location>
    <ligand>
        <name>glyoxylate</name>
        <dbReference type="ChEBI" id="CHEBI:36655"/>
    </ligand>
</feature>
<evidence type="ECO:0000256" key="9">
    <source>
        <dbReference type="ARBA" id="ARBA00029325"/>
    </source>
</evidence>
<dbReference type="STRING" id="4113.M1C3K7"/>
<comment type="similarity">
    <text evidence="8">Belongs to the FMN-dependent alpha-hydroxy acid dehydrogenase family.</text>
</comment>
<comment type="subcellular location">
    <subcellularLocation>
        <location evidence="2">Peroxisome</location>
    </subcellularLocation>
</comment>
<dbReference type="OMA" id="ANDDRDM"/>
<protein>
    <recommendedName>
        <fullName evidence="3">(S)-2-hydroxy-acid oxidase</fullName>
        <ecNumber evidence="3">1.1.3.15</ecNumber>
    </recommendedName>
</protein>
<evidence type="ECO:0000256" key="5">
    <source>
        <dbReference type="ARBA" id="ARBA00022643"/>
    </source>
</evidence>
<dbReference type="FunFam" id="3.20.20.70:FF:000204">
    <property type="entry name" value="Peroxisomal (S)-2-hydroxy-acid oxidase GLO4"/>
    <property type="match status" value="1"/>
</dbReference>
<evidence type="ECO:0000256" key="10">
    <source>
        <dbReference type="ARBA" id="ARBA00029327"/>
    </source>
</evidence>
<dbReference type="Proteomes" id="UP000011115">
    <property type="component" value="Unassembled WGS sequence"/>
</dbReference>
<dbReference type="EnsemblPlants" id="PGSC0003DMT400058950">
    <property type="protein sequence ID" value="PGSC0003DMT400058950"/>
    <property type="gene ID" value="PGSC0003DMG402022901"/>
</dbReference>
<dbReference type="GO" id="GO:0042742">
    <property type="term" value="P:defense response to bacterium"/>
    <property type="evidence" value="ECO:0007669"/>
    <property type="project" value="UniProtKB-ARBA"/>
</dbReference>
<feature type="binding site" evidence="13">
    <location>
        <position position="154"/>
    </location>
    <ligand>
        <name>glyoxylate</name>
        <dbReference type="ChEBI" id="CHEBI:36655"/>
    </ligand>
</feature>
<dbReference type="AlphaFoldDB" id="M1C3K7"/>
<evidence type="ECO:0000256" key="8">
    <source>
        <dbReference type="ARBA" id="ARBA00024042"/>
    </source>
</evidence>
<reference evidence="15" key="2">
    <citation type="submission" date="2015-06" db="UniProtKB">
        <authorList>
            <consortium name="EnsemblPlants"/>
        </authorList>
    </citation>
    <scope>IDENTIFICATION</scope>
    <source>
        <strain evidence="15">DM1-3 516 R44</strain>
    </source>
</reference>
<dbReference type="InterPro" id="IPR012133">
    <property type="entry name" value="Alpha-hydoxy_acid_DH_FMN"/>
</dbReference>
<evidence type="ECO:0000256" key="12">
    <source>
        <dbReference type="PIRSR" id="PIRSR000138-1"/>
    </source>
</evidence>
<feature type="binding site" evidence="13">
    <location>
        <position position="145"/>
    </location>
    <ligand>
        <name>FMN</name>
        <dbReference type="ChEBI" id="CHEBI:58210"/>
    </ligand>
</feature>
<comment type="catalytic activity">
    <reaction evidence="10">
        <text>2-hydroxyoctanoate + O2 = 2-oxooctanoate + H2O2</text>
        <dbReference type="Rhea" id="RHEA:67940"/>
        <dbReference type="ChEBI" id="CHEBI:15379"/>
        <dbReference type="ChEBI" id="CHEBI:16240"/>
        <dbReference type="ChEBI" id="CHEBI:133514"/>
        <dbReference type="ChEBI" id="CHEBI:176689"/>
    </reaction>
    <physiologicalReaction direction="left-to-right" evidence="10">
        <dbReference type="Rhea" id="RHEA:67941"/>
    </physiologicalReaction>
</comment>
<dbReference type="InterPro" id="IPR013785">
    <property type="entry name" value="Aldolase_TIM"/>
</dbReference>
<sequence length="377" mass="41610">MAGEPVNVNEFEELARQALPNMYYDFFAGGAEDQYTLEENIEAFRRIIIRPRILVDVSRIDMSTVILGHKTSAPIMIAPTMMHKFAHPEGEIATARGAASRDVIAGLSFTCKVVRFIQTFALKREITEHMVRQAESNGFRAIILTTDTPALGRRKADITNKMIAPQLRNFEGLLSTKFVSEKACAAETLDRSFCWKEIAWLKSVTKLPILIKGILTSEDAMKAIEAGVAGIIVSNHGARQLDYTPATISVLEEVVHVVQGKVPVLIEGGIRRGTDIFKALALGAKAVLIGRPVIYGLAAKGESGVKQVIEMLKNELEQTMALAGCCTVADITRNYVKTEKERVHMEARLNSDRIVQSPFGSAPNRILFIPKARTRDF</sequence>
<keyword evidence="16" id="KW-1185">Reference proteome</keyword>
<dbReference type="HOGENOM" id="CLU_020639_0_0_1"/>
<evidence type="ECO:0000256" key="11">
    <source>
        <dbReference type="ARBA" id="ARBA00051933"/>
    </source>
</evidence>
<comment type="catalytic activity">
    <reaction evidence="9">
        <text>a (2S)-2-hydroxycarboxylate + O2 = a 2-oxocarboxylate + H2O2</text>
        <dbReference type="Rhea" id="RHEA:16789"/>
        <dbReference type="ChEBI" id="CHEBI:15379"/>
        <dbReference type="ChEBI" id="CHEBI:16240"/>
        <dbReference type="ChEBI" id="CHEBI:35179"/>
        <dbReference type="ChEBI" id="CHEBI:58123"/>
        <dbReference type="EC" id="1.1.3.15"/>
    </reaction>
    <physiologicalReaction direction="left-to-right" evidence="9">
        <dbReference type="Rhea" id="RHEA:16790"/>
    </physiologicalReaction>
</comment>
<dbReference type="Pfam" id="PF01070">
    <property type="entry name" value="FMN_dh"/>
    <property type="match status" value="1"/>
</dbReference>
<feature type="binding site" evidence="13">
    <location>
        <position position="212"/>
    </location>
    <ligand>
        <name>FMN</name>
        <dbReference type="ChEBI" id="CHEBI:58210"/>
    </ligand>
</feature>
<reference evidence="16" key="1">
    <citation type="journal article" date="2011" name="Nature">
        <title>Genome sequence and analysis of the tuber crop potato.</title>
        <authorList>
            <consortium name="The Potato Genome Sequencing Consortium"/>
        </authorList>
    </citation>
    <scope>NUCLEOTIDE SEQUENCE [LARGE SCALE GENOMIC DNA]</scope>
    <source>
        <strain evidence="16">cv. DM1-3 516 R44</strain>
    </source>
</reference>
<dbReference type="InterPro" id="IPR000262">
    <property type="entry name" value="FMN-dep_DH"/>
</dbReference>
<keyword evidence="4 13" id="KW-0285">Flavoprotein</keyword>
<evidence type="ECO:0000256" key="13">
    <source>
        <dbReference type="PIRSR" id="PIRSR000138-2"/>
    </source>
</evidence>
<name>M1C3K7_SOLTU</name>
<evidence type="ECO:0000256" key="6">
    <source>
        <dbReference type="ARBA" id="ARBA00023002"/>
    </source>
</evidence>
<keyword evidence="6" id="KW-0560">Oxidoreductase</keyword>
<feature type="domain" description="FMN hydroxy acid dehydrogenase" evidence="14">
    <location>
        <begin position="1"/>
        <end position="341"/>
    </location>
</feature>
<dbReference type="PaxDb" id="4113-PGSC0003DMT400058950"/>
<evidence type="ECO:0000256" key="7">
    <source>
        <dbReference type="ARBA" id="ARBA00023140"/>
    </source>
</evidence>
<evidence type="ECO:0000256" key="2">
    <source>
        <dbReference type="ARBA" id="ARBA00004275"/>
    </source>
</evidence>
<feature type="binding site" evidence="13">
    <location>
        <position position="236"/>
    </location>
    <ligand>
        <name>FMN</name>
        <dbReference type="ChEBI" id="CHEBI:58210"/>
    </ligand>
</feature>
<dbReference type="InterPro" id="IPR037396">
    <property type="entry name" value="FMN_HAD"/>
</dbReference>
<dbReference type="InParanoid" id="M1C3K7"/>
<dbReference type="InterPro" id="IPR008259">
    <property type="entry name" value="FMN_hydac_DH_AS"/>
</dbReference>
<evidence type="ECO:0000256" key="3">
    <source>
        <dbReference type="ARBA" id="ARBA00013087"/>
    </source>
</evidence>
<dbReference type="PANTHER" id="PTHR10578:SF125">
    <property type="entry name" value="(S)-2-HYDROXY-ACID OXIDASE"/>
    <property type="match status" value="1"/>
</dbReference>
<accession>M1C3K7</accession>
<evidence type="ECO:0000256" key="4">
    <source>
        <dbReference type="ARBA" id="ARBA00022630"/>
    </source>
</evidence>
<dbReference type="PROSITE" id="PS00557">
    <property type="entry name" value="FMN_HYDROXY_ACID_DH_1"/>
    <property type="match status" value="1"/>
</dbReference>
<feature type="binding site" evidence="13">
    <location>
        <position position="108"/>
    </location>
    <ligand>
        <name>FMN</name>
        <dbReference type="ChEBI" id="CHEBI:58210"/>
    </ligand>
</feature>
<comment type="cofactor">
    <cofactor evidence="1">
        <name>FMN</name>
        <dbReference type="ChEBI" id="CHEBI:58210"/>
    </cofactor>
</comment>